<dbReference type="CDD" id="cd00202">
    <property type="entry name" value="ZnF_GATA"/>
    <property type="match status" value="1"/>
</dbReference>
<evidence type="ECO:0000256" key="3">
    <source>
        <dbReference type="ARBA" id="ARBA00023163"/>
    </source>
</evidence>
<name>A0AAV6IEY4_9ERIC</name>
<organism evidence="6 7">
    <name type="scientific">Rhododendron griersonianum</name>
    <dbReference type="NCBI Taxonomy" id="479676"/>
    <lineage>
        <taxon>Eukaryota</taxon>
        <taxon>Viridiplantae</taxon>
        <taxon>Streptophyta</taxon>
        <taxon>Embryophyta</taxon>
        <taxon>Tracheophyta</taxon>
        <taxon>Spermatophyta</taxon>
        <taxon>Magnoliopsida</taxon>
        <taxon>eudicotyledons</taxon>
        <taxon>Gunneridae</taxon>
        <taxon>Pentapetalae</taxon>
        <taxon>asterids</taxon>
        <taxon>Ericales</taxon>
        <taxon>Ericaceae</taxon>
        <taxon>Ericoideae</taxon>
        <taxon>Rhodoreae</taxon>
        <taxon>Rhododendron</taxon>
    </lineage>
</organism>
<dbReference type="PANTHER" id="PTHR46855">
    <property type="entry name" value="OSJNBB0038F03.10 PROTEIN"/>
    <property type="match status" value="1"/>
</dbReference>
<evidence type="ECO:0000256" key="1">
    <source>
        <dbReference type="ARBA" id="ARBA00023015"/>
    </source>
</evidence>
<evidence type="ECO:0000313" key="7">
    <source>
        <dbReference type="Proteomes" id="UP000823749"/>
    </source>
</evidence>
<dbReference type="Proteomes" id="UP000823749">
    <property type="component" value="Chromosome 11"/>
</dbReference>
<dbReference type="Gene3D" id="3.30.50.10">
    <property type="entry name" value="Erythroid Transcription Factor GATA-1, subunit A"/>
    <property type="match status" value="1"/>
</dbReference>
<proteinExistence type="predicted"/>
<dbReference type="InterPro" id="IPR000679">
    <property type="entry name" value="Znf_GATA"/>
</dbReference>
<accession>A0AAV6IEY4</accession>
<sequence length="167" mass="18605">MKELLPEKTKNDKYHAIGTPRDVCVCVCVLMDTGPRLLTFDGMPQGTFRPEVGLYAFSIENKARSLCIFANVFLIPNTPLWRIGPPEKPVLCNACGSRWRIWRNLDDYTPKHGTRGPQQGKLPSHQTDLDDDANDGSDSGSAPRSSDNCIQLENMNETESSGNKQHT</sequence>
<reference evidence="6" key="1">
    <citation type="submission" date="2020-08" db="EMBL/GenBank/DDBJ databases">
        <title>Plant Genome Project.</title>
        <authorList>
            <person name="Zhang R.-G."/>
        </authorList>
    </citation>
    <scope>NUCLEOTIDE SEQUENCE</scope>
    <source>
        <strain evidence="6">WSP0</strain>
        <tissue evidence="6">Leaf</tissue>
    </source>
</reference>
<dbReference type="SUPFAM" id="SSF57716">
    <property type="entry name" value="Glucocorticoid receptor-like (DNA-binding domain)"/>
    <property type="match status" value="1"/>
</dbReference>
<keyword evidence="7" id="KW-1185">Reference proteome</keyword>
<dbReference type="PANTHER" id="PTHR46855:SF11">
    <property type="entry name" value="GATA TRANSCRIPTION FACTOR 26-LIKE"/>
    <property type="match status" value="1"/>
</dbReference>
<keyword evidence="1" id="KW-0805">Transcription regulation</keyword>
<dbReference type="InterPro" id="IPR013088">
    <property type="entry name" value="Znf_NHR/GATA"/>
</dbReference>
<protein>
    <recommendedName>
        <fullName evidence="5">GATA-type domain-containing protein</fullName>
    </recommendedName>
</protein>
<feature type="compositionally biased region" description="Polar residues" evidence="4">
    <location>
        <begin position="143"/>
        <end position="167"/>
    </location>
</feature>
<dbReference type="GO" id="GO:0008270">
    <property type="term" value="F:zinc ion binding"/>
    <property type="evidence" value="ECO:0007669"/>
    <property type="project" value="InterPro"/>
</dbReference>
<evidence type="ECO:0000313" key="6">
    <source>
        <dbReference type="EMBL" id="KAG5525909.1"/>
    </source>
</evidence>
<dbReference type="EMBL" id="JACTNZ010000011">
    <property type="protein sequence ID" value="KAG5525909.1"/>
    <property type="molecule type" value="Genomic_DNA"/>
</dbReference>
<dbReference type="AlphaFoldDB" id="A0AAV6IEY4"/>
<feature type="domain" description="GATA-type" evidence="5">
    <location>
        <begin position="77"/>
        <end position="100"/>
    </location>
</feature>
<keyword evidence="2" id="KW-0238">DNA-binding</keyword>
<dbReference type="GO" id="GO:0006355">
    <property type="term" value="P:regulation of DNA-templated transcription"/>
    <property type="evidence" value="ECO:0007669"/>
    <property type="project" value="InterPro"/>
</dbReference>
<feature type="region of interest" description="Disordered" evidence="4">
    <location>
        <begin position="110"/>
        <end position="167"/>
    </location>
</feature>
<dbReference type="InterPro" id="IPR044589">
    <property type="entry name" value="GATA26/27"/>
</dbReference>
<dbReference type="Pfam" id="PF00320">
    <property type="entry name" value="GATA"/>
    <property type="match status" value="1"/>
</dbReference>
<keyword evidence="3" id="KW-0804">Transcription</keyword>
<evidence type="ECO:0000256" key="4">
    <source>
        <dbReference type="SAM" id="MobiDB-lite"/>
    </source>
</evidence>
<comment type="caution">
    <text evidence="6">The sequence shown here is derived from an EMBL/GenBank/DDBJ whole genome shotgun (WGS) entry which is preliminary data.</text>
</comment>
<evidence type="ECO:0000256" key="2">
    <source>
        <dbReference type="ARBA" id="ARBA00023125"/>
    </source>
</evidence>
<gene>
    <name evidence="6" type="ORF">RHGRI_032267</name>
</gene>
<dbReference type="GO" id="GO:0043565">
    <property type="term" value="F:sequence-specific DNA binding"/>
    <property type="evidence" value="ECO:0007669"/>
    <property type="project" value="InterPro"/>
</dbReference>
<evidence type="ECO:0000259" key="5">
    <source>
        <dbReference type="Pfam" id="PF00320"/>
    </source>
</evidence>